<comment type="caution">
    <text evidence="2">The sequence shown here is derived from an EMBL/GenBank/DDBJ whole genome shotgun (WGS) entry which is preliminary data.</text>
</comment>
<dbReference type="PATRIC" id="fig|55398.3.peg.4182"/>
<evidence type="ECO:0000313" key="3">
    <source>
        <dbReference type="Proteomes" id="UP000050554"/>
    </source>
</evidence>
<keyword evidence="1" id="KW-1133">Transmembrane helix</keyword>
<gene>
    <name evidence="2" type="ORF">ALO47_03329</name>
</gene>
<feature type="transmembrane region" description="Helical" evidence="1">
    <location>
        <begin position="41"/>
        <end position="66"/>
    </location>
</feature>
<evidence type="ECO:0000313" key="2">
    <source>
        <dbReference type="EMBL" id="KPY44775.1"/>
    </source>
</evidence>
<dbReference type="EMBL" id="LJRF01000156">
    <property type="protein sequence ID" value="KPY44775.1"/>
    <property type="molecule type" value="Genomic_DNA"/>
</dbReference>
<protein>
    <submittedName>
        <fullName evidence="2">Uncharacterized protein</fullName>
    </submittedName>
</protein>
<dbReference type="Proteomes" id="UP000050554">
    <property type="component" value="Unassembled WGS sequence"/>
</dbReference>
<keyword evidence="1" id="KW-0812">Transmembrane</keyword>
<evidence type="ECO:0000256" key="1">
    <source>
        <dbReference type="SAM" id="Phobius"/>
    </source>
</evidence>
<accession>A0A0P9Z505</accession>
<organism evidence="2 3">
    <name type="scientific">Pseudomonas syringae pv. ribicola</name>
    <dbReference type="NCBI Taxonomy" id="55398"/>
    <lineage>
        <taxon>Bacteria</taxon>
        <taxon>Pseudomonadati</taxon>
        <taxon>Pseudomonadota</taxon>
        <taxon>Gammaproteobacteria</taxon>
        <taxon>Pseudomonadales</taxon>
        <taxon>Pseudomonadaceae</taxon>
        <taxon>Pseudomonas</taxon>
    </lineage>
</organism>
<reference evidence="2 3" key="1">
    <citation type="submission" date="2015-09" db="EMBL/GenBank/DDBJ databases">
        <title>Genome announcement of multiple Pseudomonas syringae strains.</title>
        <authorList>
            <person name="Thakur S."/>
            <person name="Wang P.W."/>
            <person name="Gong Y."/>
            <person name="Weir B.S."/>
            <person name="Guttman D.S."/>
        </authorList>
    </citation>
    <scope>NUCLEOTIDE SEQUENCE [LARGE SCALE GENOMIC DNA]</scope>
    <source>
        <strain evidence="2 3">ICMP3882</strain>
    </source>
</reference>
<keyword evidence="1" id="KW-0472">Membrane</keyword>
<proteinExistence type="predicted"/>
<dbReference type="AlphaFoldDB" id="A0A0P9Z505"/>
<sequence>MTVITLDGIFDAFFNLLAHSVGVRILKALSGGRFKGERGFAFGWALVVGSVALLAPLVAFITWLIVSRSAS</sequence>
<name>A0A0P9Z505_PSESI</name>